<organism evidence="2">
    <name type="scientific">Caulobacter sp. (strain K31)</name>
    <dbReference type="NCBI Taxonomy" id="366602"/>
    <lineage>
        <taxon>Bacteria</taxon>
        <taxon>Pseudomonadati</taxon>
        <taxon>Pseudomonadota</taxon>
        <taxon>Alphaproteobacteria</taxon>
        <taxon>Caulobacterales</taxon>
        <taxon>Caulobacteraceae</taxon>
        <taxon>Caulobacter</taxon>
    </lineage>
</organism>
<dbReference type="STRING" id="366602.Caul_3126"/>
<feature type="transmembrane region" description="Helical" evidence="1">
    <location>
        <begin position="54"/>
        <end position="75"/>
    </location>
</feature>
<dbReference type="EMBL" id="CP000927">
    <property type="protein sequence ID" value="ABZ72253.1"/>
    <property type="molecule type" value="Genomic_DNA"/>
</dbReference>
<accession>B0T1R4</accession>
<feature type="transmembrane region" description="Helical" evidence="1">
    <location>
        <begin position="87"/>
        <end position="110"/>
    </location>
</feature>
<gene>
    <name evidence="2" type="ordered locus">Caul_3126</name>
</gene>
<dbReference type="HOGENOM" id="CLU_2141373_0_0_5"/>
<dbReference type="KEGG" id="cak:Caul_3126"/>
<dbReference type="AlphaFoldDB" id="B0T1R4"/>
<evidence type="ECO:0000256" key="1">
    <source>
        <dbReference type="SAM" id="Phobius"/>
    </source>
</evidence>
<keyword evidence="1" id="KW-1133">Transmembrane helix</keyword>
<proteinExistence type="predicted"/>
<protein>
    <submittedName>
        <fullName evidence="2">Uncharacterized protein</fullName>
    </submittedName>
</protein>
<name>B0T1R4_CAUSK</name>
<evidence type="ECO:0000313" key="2">
    <source>
        <dbReference type="EMBL" id="ABZ72253.1"/>
    </source>
</evidence>
<sequence length="112" mass="11868" precursor="true">MGNGLKSGLRISRRNRLWLLVLATGTCGALALAGGVAAVFTPLVFDAPGALFNPFAWFGFVLGAGFWIVCLVAPLRAWIEWKRGREPIAWAAMAAPLAWGAAAMAVLQFVPA</sequence>
<keyword evidence="1" id="KW-0472">Membrane</keyword>
<reference evidence="2" key="1">
    <citation type="submission" date="2008-01" db="EMBL/GenBank/DDBJ databases">
        <title>Complete sequence of chromosome of Caulobacter sp. K31.</title>
        <authorList>
            <consortium name="US DOE Joint Genome Institute"/>
            <person name="Copeland A."/>
            <person name="Lucas S."/>
            <person name="Lapidus A."/>
            <person name="Barry K."/>
            <person name="Glavina del Rio T."/>
            <person name="Dalin E."/>
            <person name="Tice H."/>
            <person name="Pitluck S."/>
            <person name="Bruce D."/>
            <person name="Goodwin L."/>
            <person name="Thompson L.S."/>
            <person name="Brettin T."/>
            <person name="Detter J.C."/>
            <person name="Han C."/>
            <person name="Schmutz J."/>
            <person name="Larimer F."/>
            <person name="Land M."/>
            <person name="Hauser L."/>
            <person name="Kyrpides N."/>
            <person name="Kim E."/>
            <person name="Stephens C."/>
            <person name="Richardson P."/>
        </authorList>
    </citation>
    <scope>NUCLEOTIDE SEQUENCE [LARGE SCALE GENOMIC DNA]</scope>
    <source>
        <strain evidence="2">K31</strain>
    </source>
</reference>
<keyword evidence="1" id="KW-0812">Transmembrane</keyword>